<dbReference type="Gene3D" id="3.40.50.740">
    <property type="match status" value="1"/>
</dbReference>
<dbReference type="EMBL" id="FRFE01000002">
    <property type="protein sequence ID" value="SHO43954.1"/>
    <property type="molecule type" value="Genomic_DNA"/>
</dbReference>
<dbReference type="PROSITE" id="PS51669">
    <property type="entry name" value="4FE4S_MOW_BIS_MGD"/>
    <property type="match status" value="1"/>
</dbReference>
<dbReference type="Gene3D" id="2.20.25.90">
    <property type="entry name" value="ADC-like domains"/>
    <property type="match status" value="1"/>
</dbReference>
<dbReference type="SUPFAM" id="SSF53706">
    <property type="entry name" value="Formate dehydrogenase/DMSO reductase, domains 1-3"/>
    <property type="match status" value="1"/>
</dbReference>
<evidence type="ECO:0000256" key="7">
    <source>
        <dbReference type="ARBA" id="ARBA00023014"/>
    </source>
</evidence>
<dbReference type="PANTHER" id="PTHR43742:SF6">
    <property type="entry name" value="OXIDOREDUCTASE YYAE-RELATED"/>
    <property type="match status" value="1"/>
</dbReference>
<dbReference type="GO" id="GO:0043546">
    <property type="term" value="F:molybdopterin cofactor binding"/>
    <property type="evidence" value="ECO:0007669"/>
    <property type="project" value="InterPro"/>
</dbReference>
<dbReference type="InterPro" id="IPR006656">
    <property type="entry name" value="Mopterin_OxRdtase"/>
</dbReference>
<protein>
    <submittedName>
        <fullName evidence="9">Anaerobic selenocysteine-containing dehydrogenase</fullName>
    </submittedName>
</protein>
<keyword evidence="4" id="KW-0479">Metal-binding</keyword>
<keyword evidence="5" id="KW-0560">Oxidoreductase</keyword>
<dbReference type="STRING" id="1121416.SAMN02745220_00582"/>
<dbReference type="Pfam" id="PF01568">
    <property type="entry name" value="Molydop_binding"/>
    <property type="match status" value="1"/>
</dbReference>
<dbReference type="AlphaFoldDB" id="A0A1M7XY80"/>
<dbReference type="Pfam" id="PF04879">
    <property type="entry name" value="Molybdop_Fe4S4"/>
    <property type="match status" value="1"/>
</dbReference>
<keyword evidence="6" id="KW-0408">Iron</keyword>
<reference evidence="9 10" key="1">
    <citation type="submission" date="2016-12" db="EMBL/GenBank/DDBJ databases">
        <authorList>
            <person name="Song W.-J."/>
            <person name="Kurnit D.M."/>
        </authorList>
    </citation>
    <scope>NUCLEOTIDE SEQUENCE [LARGE SCALE GENOMIC DNA]</scope>
    <source>
        <strain evidence="9 10">DSM 18488</strain>
    </source>
</reference>
<keyword evidence="7" id="KW-0411">Iron-sulfur</keyword>
<comment type="similarity">
    <text evidence="2">Belongs to the prokaryotic molybdopterin-containing oxidoreductase family.</text>
</comment>
<dbReference type="PANTHER" id="PTHR43742">
    <property type="entry name" value="TRIMETHYLAMINE-N-OXIDE REDUCTASE"/>
    <property type="match status" value="1"/>
</dbReference>
<evidence type="ECO:0000256" key="6">
    <source>
        <dbReference type="ARBA" id="ARBA00023004"/>
    </source>
</evidence>
<dbReference type="SMART" id="SM00926">
    <property type="entry name" value="Molybdop_Fe4S4"/>
    <property type="match status" value="1"/>
</dbReference>
<evidence type="ECO:0000259" key="8">
    <source>
        <dbReference type="PROSITE" id="PS51669"/>
    </source>
</evidence>
<dbReference type="CDD" id="cd02781">
    <property type="entry name" value="MopB_CT_Acetylene-hydratase"/>
    <property type="match status" value="1"/>
</dbReference>
<dbReference type="Pfam" id="PF00384">
    <property type="entry name" value="Molybdopterin"/>
    <property type="match status" value="1"/>
</dbReference>
<organism evidence="9 10">
    <name type="scientific">Desulfopila aestuarii DSM 18488</name>
    <dbReference type="NCBI Taxonomy" id="1121416"/>
    <lineage>
        <taxon>Bacteria</taxon>
        <taxon>Pseudomonadati</taxon>
        <taxon>Thermodesulfobacteriota</taxon>
        <taxon>Desulfobulbia</taxon>
        <taxon>Desulfobulbales</taxon>
        <taxon>Desulfocapsaceae</taxon>
        <taxon>Desulfopila</taxon>
    </lineage>
</organism>
<dbReference type="Gene3D" id="2.40.40.20">
    <property type="match status" value="1"/>
</dbReference>
<dbReference type="InterPro" id="IPR050612">
    <property type="entry name" value="Prok_Mopterin_Oxidored"/>
</dbReference>
<dbReference type="GO" id="GO:0018818">
    <property type="term" value="F:acetylene hydratase activity"/>
    <property type="evidence" value="ECO:0007669"/>
    <property type="project" value="InterPro"/>
</dbReference>
<dbReference type="RefSeq" id="WP_073611951.1">
    <property type="nucleotide sequence ID" value="NZ_FRFE01000002.1"/>
</dbReference>
<evidence type="ECO:0000313" key="9">
    <source>
        <dbReference type="EMBL" id="SHO43954.1"/>
    </source>
</evidence>
<accession>A0A1M7XY80</accession>
<dbReference type="GO" id="GO:0046872">
    <property type="term" value="F:metal ion binding"/>
    <property type="evidence" value="ECO:0007669"/>
    <property type="project" value="UniProtKB-KW"/>
</dbReference>
<comment type="cofactor">
    <cofactor evidence="1">
        <name>Mo-bis(molybdopterin guanine dinucleotide)</name>
        <dbReference type="ChEBI" id="CHEBI:60539"/>
    </cofactor>
</comment>
<dbReference type="InterPro" id="IPR041930">
    <property type="entry name" value="Acetylene_hydratase"/>
</dbReference>
<dbReference type="OrthoDB" id="9810782at2"/>
<dbReference type="GO" id="GO:0016491">
    <property type="term" value="F:oxidoreductase activity"/>
    <property type="evidence" value="ECO:0007669"/>
    <property type="project" value="UniProtKB-KW"/>
</dbReference>
<sequence length="748" mass="83974">MSDTKLFKTVTWSAGPGCHGGCGQKLYVRDGKVVKVEGDEDNPFNQGRSCPRVLAMTQYMYHPDRITQPLKRVGKRGEGKFEPISWDEAFDICEKKMKIIRGEYGAEAMIFAQGTGRDIGGPISFLTYSYGSPNWAQLGLSGQSCYTPRLGAMKAVMGDFTVTDCSQFLEKRYEDPAWQRPEVIMVWGQDPANGCPDAFMGHWVVDCMRMGTKIISVDPRQTWMTTRAEHHLQLRPGTDAALALGMLNVIINKDLYDADFVRNWTHGFAKLRERVQEYPLDKVAAITGVPAESIEAAATFYAKSKPAAVHWGVPVDMSPEGTSVAHAIICLWSVTGNIDVPGGNVIARPSHGVSSYPYSTEELVELYGEELVQKLTKKRIGADVYPMVKNFRGWAQPDMAIDQINSGKPYPIKGAWIQTANILGGQAARARLHYDALKKLDFVVVVDLFHNPTSMALADIFLPAATFAEKDSFRAWWAPLAVIKKRVQVGECKSDWEINFEMAKRFNPEGMQRWNSVEDLFNERLASSGMTFKEIQDKGGWVMPEEGPCKPYLRHERGQLRKDGSPGFQTESGKVELYCTTYESWGLDPLPHYVEPPQSPTATPELFAKYPLIMITGARSQLFFHSEHRGIPWLREKEPDPLVQVHPDTARKFNIYDGEWIHIKNDMGKVKRKVKITRKVHPENIQTLHGWWLPELKGPEPDLFGVWDYQINQLIPGPQCSTSGFGGGQYKTTLVTLEKIGNMGENNG</sequence>
<dbReference type="PROSITE" id="PS00932">
    <property type="entry name" value="MOLYBDOPTERIN_PROK_3"/>
    <property type="match status" value="1"/>
</dbReference>
<evidence type="ECO:0000256" key="3">
    <source>
        <dbReference type="ARBA" id="ARBA00022505"/>
    </source>
</evidence>
<evidence type="ECO:0000256" key="4">
    <source>
        <dbReference type="ARBA" id="ARBA00022723"/>
    </source>
</evidence>
<keyword evidence="3" id="KW-0500">Molybdenum</keyword>
<keyword evidence="10" id="KW-1185">Reference proteome</keyword>
<name>A0A1M7XY80_9BACT</name>
<dbReference type="CDD" id="cd02759">
    <property type="entry name" value="MopB_Acetylene-hydratase"/>
    <property type="match status" value="1"/>
</dbReference>
<dbReference type="InterPro" id="IPR037949">
    <property type="entry name" value="MopB_CT_Acetylene-hydratase"/>
</dbReference>
<dbReference type="SUPFAM" id="SSF50692">
    <property type="entry name" value="ADC-like"/>
    <property type="match status" value="1"/>
</dbReference>
<evidence type="ECO:0000256" key="5">
    <source>
        <dbReference type="ARBA" id="ARBA00023002"/>
    </source>
</evidence>
<evidence type="ECO:0000313" key="10">
    <source>
        <dbReference type="Proteomes" id="UP000184603"/>
    </source>
</evidence>
<dbReference type="InterPro" id="IPR009010">
    <property type="entry name" value="Asp_de-COase-like_dom_sf"/>
</dbReference>
<dbReference type="Gene3D" id="3.40.228.10">
    <property type="entry name" value="Dimethylsulfoxide Reductase, domain 2"/>
    <property type="match status" value="1"/>
</dbReference>
<gene>
    <name evidence="9" type="ORF">SAMN02745220_00582</name>
</gene>
<dbReference type="InterPro" id="IPR006657">
    <property type="entry name" value="MoPterin_dinucl-bd_dom"/>
</dbReference>
<dbReference type="InterPro" id="IPR006655">
    <property type="entry name" value="Mopterin_OxRdtase_prok_CS"/>
</dbReference>
<evidence type="ECO:0000256" key="2">
    <source>
        <dbReference type="ARBA" id="ARBA00010312"/>
    </source>
</evidence>
<evidence type="ECO:0000256" key="1">
    <source>
        <dbReference type="ARBA" id="ARBA00001942"/>
    </source>
</evidence>
<feature type="domain" description="4Fe-4S Mo/W bis-MGD-type" evidence="8">
    <location>
        <begin position="8"/>
        <end position="64"/>
    </location>
</feature>
<dbReference type="Proteomes" id="UP000184603">
    <property type="component" value="Unassembled WGS sequence"/>
</dbReference>
<proteinExistence type="inferred from homology"/>
<dbReference type="GO" id="GO:0051536">
    <property type="term" value="F:iron-sulfur cluster binding"/>
    <property type="evidence" value="ECO:0007669"/>
    <property type="project" value="UniProtKB-KW"/>
</dbReference>
<dbReference type="InterPro" id="IPR006963">
    <property type="entry name" value="Mopterin_OxRdtase_4Fe-4S_dom"/>
</dbReference>